<dbReference type="InterPro" id="IPR038765">
    <property type="entry name" value="Papain-like_cys_pep_sf"/>
</dbReference>
<dbReference type="Pfam" id="PF18348">
    <property type="entry name" value="SH3_16"/>
    <property type="match status" value="1"/>
</dbReference>
<dbReference type="AlphaFoldDB" id="A0A1R3X4L9"/>
<organism evidence="6 7">
    <name type="scientific">Yoonia rosea</name>
    <dbReference type="NCBI Taxonomy" id="287098"/>
    <lineage>
        <taxon>Bacteria</taxon>
        <taxon>Pseudomonadati</taxon>
        <taxon>Pseudomonadota</taxon>
        <taxon>Alphaproteobacteria</taxon>
        <taxon>Rhodobacterales</taxon>
        <taxon>Paracoccaceae</taxon>
        <taxon>Yoonia</taxon>
    </lineage>
</organism>
<evidence type="ECO:0000313" key="6">
    <source>
        <dbReference type="EMBL" id="SIT85866.1"/>
    </source>
</evidence>
<keyword evidence="3 6" id="KW-0378">Hydrolase</keyword>
<dbReference type="GO" id="GO:0008234">
    <property type="term" value="F:cysteine-type peptidase activity"/>
    <property type="evidence" value="ECO:0007669"/>
    <property type="project" value="UniProtKB-KW"/>
</dbReference>
<dbReference type="Gene3D" id="3.90.1720.10">
    <property type="entry name" value="endopeptidase domain like (from Nostoc punctiforme)"/>
    <property type="match status" value="1"/>
</dbReference>
<dbReference type="EMBL" id="FTPR01000001">
    <property type="protein sequence ID" value="SIT85866.1"/>
    <property type="molecule type" value="Genomic_DNA"/>
</dbReference>
<keyword evidence="4" id="KW-0788">Thiol protease</keyword>
<dbReference type="Proteomes" id="UP000186997">
    <property type="component" value="Unassembled WGS sequence"/>
</dbReference>
<dbReference type="OrthoDB" id="9813368at2"/>
<dbReference type="PROSITE" id="PS51935">
    <property type="entry name" value="NLPC_P60"/>
    <property type="match status" value="1"/>
</dbReference>
<reference evidence="7" key="1">
    <citation type="submission" date="2017-01" db="EMBL/GenBank/DDBJ databases">
        <authorList>
            <person name="Varghese N."/>
            <person name="Submissions S."/>
        </authorList>
    </citation>
    <scope>NUCLEOTIDE SEQUENCE [LARGE SCALE GENOMIC DNA]</scope>
    <source>
        <strain evidence="7">DSM 29591</strain>
    </source>
</reference>
<dbReference type="Pfam" id="PF00877">
    <property type="entry name" value="NLPC_P60"/>
    <property type="match status" value="1"/>
</dbReference>
<dbReference type="STRING" id="287098.SAMN05421665_2163"/>
<name>A0A1R3X4L9_9RHOB</name>
<dbReference type="RefSeq" id="WP_076659542.1">
    <property type="nucleotide sequence ID" value="NZ_FTPR01000001.1"/>
</dbReference>
<dbReference type="InterPro" id="IPR041382">
    <property type="entry name" value="SH3_16"/>
</dbReference>
<sequence>MTDRRLTPANGRVAAMHLAGQVDAERYLEGWPAMVAAPVVDLRAAPDGPRDRQLLLGAVVTVFEDLNGWSFVQGGDGYVGYVPSDRLATMMPPSHFVATAATHAYEEEDFKSPDLLGLPFGARVQVLDERRKFFETNVGFVPKSHLRALDRPFTDPATVAQLHFGVPYLWGGNSTRGIDCSGLIAAALQACAIPCPADSDMQQADLGAPFEGAFQRGDLLFWKGHVGMLVDDTTLIHANAHHMATAYEPVERAILRIEAQGDGPVVARKRL</sequence>
<evidence type="ECO:0000256" key="1">
    <source>
        <dbReference type="ARBA" id="ARBA00007074"/>
    </source>
</evidence>
<protein>
    <submittedName>
        <fullName evidence="6">Cell wall-associated hydrolase, NlpC family</fullName>
    </submittedName>
</protein>
<keyword evidence="2" id="KW-0645">Protease</keyword>
<dbReference type="SUPFAM" id="SSF54001">
    <property type="entry name" value="Cysteine proteinases"/>
    <property type="match status" value="1"/>
</dbReference>
<proteinExistence type="inferred from homology"/>
<accession>A0A1R3X4L9</accession>
<evidence type="ECO:0000259" key="5">
    <source>
        <dbReference type="PROSITE" id="PS51935"/>
    </source>
</evidence>
<evidence type="ECO:0000256" key="4">
    <source>
        <dbReference type="ARBA" id="ARBA00022807"/>
    </source>
</evidence>
<dbReference type="Gene3D" id="2.30.30.40">
    <property type="entry name" value="SH3 Domains"/>
    <property type="match status" value="1"/>
</dbReference>
<dbReference type="InterPro" id="IPR051794">
    <property type="entry name" value="PG_Endopeptidase_C40"/>
</dbReference>
<evidence type="ECO:0000313" key="7">
    <source>
        <dbReference type="Proteomes" id="UP000186997"/>
    </source>
</evidence>
<gene>
    <name evidence="6" type="ORF">SAMN05421665_2163</name>
</gene>
<dbReference type="PANTHER" id="PTHR47359:SF3">
    <property type="entry name" value="NLP_P60 DOMAIN-CONTAINING PROTEIN-RELATED"/>
    <property type="match status" value="1"/>
</dbReference>
<dbReference type="InterPro" id="IPR000064">
    <property type="entry name" value="NLP_P60_dom"/>
</dbReference>
<dbReference type="PANTHER" id="PTHR47359">
    <property type="entry name" value="PEPTIDOGLYCAN DL-ENDOPEPTIDASE CWLO"/>
    <property type="match status" value="1"/>
</dbReference>
<feature type="domain" description="NlpC/P60" evidence="5">
    <location>
        <begin position="148"/>
        <end position="271"/>
    </location>
</feature>
<comment type="similarity">
    <text evidence="1">Belongs to the peptidase C40 family.</text>
</comment>
<evidence type="ECO:0000256" key="3">
    <source>
        <dbReference type="ARBA" id="ARBA00022801"/>
    </source>
</evidence>
<evidence type="ECO:0000256" key="2">
    <source>
        <dbReference type="ARBA" id="ARBA00022670"/>
    </source>
</evidence>
<dbReference type="GO" id="GO:0006508">
    <property type="term" value="P:proteolysis"/>
    <property type="evidence" value="ECO:0007669"/>
    <property type="project" value="UniProtKB-KW"/>
</dbReference>
<keyword evidence="7" id="KW-1185">Reference proteome</keyword>